<keyword evidence="3 6" id="KW-0547">Nucleotide-binding</keyword>
<name>A0A151AWE8_9FIRM</name>
<evidence type="ECO:0000256" key="1">
    <source>
        <dbReference type="ARBA" id="ARBA00022490"/>
    </source>
</evidence>
<keyword evidence="5 6" id="KW-0067">ATP-binding</keyword>
<dbReference type="GO" id="GO:0005524">
    <property type="term" value="F:ATP binding"/>
    <property type="evidence" value="ECO:0007669"/>
    <property type="project" value="UniProtKB-UniRule"/>
</dbReference>
<dbReference type="AlphaFoldDB" id="A0A151AWE8"/>
<comment type="pathway">
    <text evidence="6">Purine metabolism; IMP biosynthesis via de novo pathway; 5-amino-1-(5-phospho-D-ribosyl)imidazole from N(2)-formyl-N(1)-(5-phospho-D-ribosyl)glycinamide: step 1/2.</text>
</comment>
<evidence type="ECO:0000256" key="4">
    <source>
        <dbReference type="ARBA" id="ARBA00022755"/>
    </source>
</evidence>
<dbReference type="PANTHER" id="PTHR34696">
    <property type="entry name" value="PHOSPHORIBOSYLFORMYLGLYCINAMIDINE SYNTHASE SUBUNIT PURS"/>
    <property type="match status" value="1"/>
</dbReference>
<gene>
    <name evidence="6" type="primary">purS</name>
    <name evidence="7" type="ORF">MOMUL_18810</name>
</gene>
<sequence length="93" mass="10312">MLLAKIYVTLKPGVLDPQGEAVMGGLKAMGYEGVTAVRVGKYLEVQLDLDDRQEAGRQVEEMCRRLLANPVIEQYRYTLEEPAGLSTEESPRG</sequence>
<dbReference type="HAMAP" id="MF_01926">
    <property type="entry name" value="PurS"/>
    <property type="match status" value="1"/>
</dbReference>
<dbReference type="OrthoDB" id="9799101at2"/>
<comment type="similarity">
    <text evidence="6">Belongs to the PurS family.</text>
</comment>
<evidence type="ECO:0000256" key="6">
    <source>
        <dbReference type="HAMAP-Rule" id="MF_01926"/>
    </source>
</evidence>
<accession>A0A151AWE8</accession>
<comment type="function">
    <text evidence="6">Part of the phosphoribosylformylglycinamidine synthase complex involved in the purines biosynthetic pathway. Catalyzes the ATP-dependent conversion of formylglycinamide ribonucleotide (FGAR) and glutamine to yield formylglycinamidine ribonucleotide (FGAM) and glutamate. The FGAM synthase complex is composed of three subunits. PurQ produces an ammonia molecule by converting glutamine to glutamate. PurL transfers the ammonia molecule to FGAR to form FGAM in an ATP-dependent manner. PurS interacts with PurQ and PurL and is thought to assist in the transfer of the ammonia molecule from PurQ to PurL.</text>
</comment>
<dbReference type="UniPathway" id="UPA00074">
    <property type="reaction ID" value="UER00128"/>
</dbReference>
<dbReference type="Proteomes" id="UP000075670">
    <property type="component" value="Unassembled WGS sequence"/>
</dbReference>
<comment type="subcellular location">
    <subcellularLocation>
        <location evidence="6">Cytoplasm</location>
    </subcellularLocation>
</comment>
<evidence type="ECO:0000313" key="7">
    <source>
        <dbReference type="EMBL" id="KYH31999.1"/>
    </source>
</evidence>
<organism evidence="7 8">
    <name type="scientific">Moorella mulderi DSM 14980</name>
    <dbReference type="NCBI Taxonomy" id="1122241"/>
    <lineage>
        <taxon>Bacteria</taxon>
        <taxon>Bacillati</taxon>
        <taxon>Bacillota</taxon>
        <taxon>Clostridia</taxon>
        <taxon>Neomoorellales</taxon>
        <taxon>Neomoorellaceae</taxon>
        <taxon>Neomoorella</taxon>
    </lineage>
</organism>
<dbReference type="GO" id="GO:0004642">
    <property type="term" value="F:phosphoribosylformylglycinamidine synthase activity"/>
    <property type="evidence" value="ECO:0007669"/>
    <property type="project" value="UniProtKB-UniRule"/>
</dbReference>
<reference evidence="7 8" key="1">
    <citation type="submission" date="2016-02" db="EMBL/GenBank/DDBJ databases">
        <title>Genome sequence of Moorella mulderi DSM 14980.</title>
        <authorList>
            <person name="Poehlein A."/>
            <person name="Daniel R."/>
        </authorList>
    </citation>
    <scope>NUCLEOTIDE SEQUENCE [LARGE SCALE GENOMIC DNA]</scope>
    <source>
        <strain evidence="7 8">DSM 14980</strain>
    </source>
</reference>
<keyword evidence="8" id="KW-1185">Reference proteome</keyword>
<comment type="subunit">
    <text evidence="6">Part of the FGAM synthase complex composed of 1 PurL, 1 PurQ and 2 PurS subunits.</text>
</comment>
<evidence type="ECO:0000256" key="2">
    <source>
        <dbReference type="ARBA" id="ARBA00022598"/>
    </source>
</evidence>
<evidence type="ECO:0000256" key="3">
    <source>
        <dbReference type="ARBA" id="ARBA00022741"/>
    </source>
</evidence>
<dbReference type="Gene3D" id="3.30.1280.10">
    <property type="entry name" value="Phosphoribosylformylglycinamidine synthase subunit PurS"/>
    <property type="match status" value="1"/>
</dbReference>
<dbReference type="PATRIC" id="fig|1122241.3.peg.2000"/>
<dbReference type="EMBL" id="LTBC01000006">
    <property type="protein sequence ID" value="KYH31999.1"/>
    <property type="molecule type" value="Genomic_DNA"/>
</dbReference>
<dbReference type="GO" id="GO:0005737">
    <property type="term" value="C:cytoplasm"/>
    <property type="evidence" value="ECO:0007669"/>
    <property type="project" value="UniProtKB-SubCell"/>
</dbReference>
<keyword evidence="2 6" id="KW-0436">Ligase</keyword>
<dbReference type="EC" id="6.3.5.3" evidence="6"/>
<dbReference type="GO" id="GO:0006189">
    <property type="term" value="P:'de novo' IMP biosynthetic process"/>
    <property type="evidence" value="ECO:0007669"/>
    <property type="project" value="UniProtKB-UniRule"/>
</dbReference>
<keyword evidence="1 6" id="KW-0963">Cytoplasm</keyword>
<keyword evidence="4 6" id="KW-0658">Purine biosynthesis</keyword>
<evidence type="ECO:0000256" key="5">
    <source>
        <dbReference type="ARBA" id="ARBA00022840"/>
    </source>
</evidence>
<dbReference type="SUPFAM" id="SSF82697">
    <property type="entry name" value="PurS-like"/>
    <property type="match status" value="1"/>
</dbReference>
<evidence type="ECO:0000313" key="8">
    <source>
        <dbReference type="Proteomes" id="UP000075670"/>
    </source>
</evidence>
<dbReference type="NCBIfam" id="NF004630">
    <property type="entry name" value="PRK05974.1"/>
    <property type="match status" value="1"/>
</dbReference>
<comment type="catalytic activity">
    <reaction evidence="6">
        <text>N(2)-formyl-N(1)-(5-phospho-beta-D-ribosyl)glycinamide + L-glutamine + ATP + H2O = 2-formamido-N(1)-(5-O-phospho-beta-D-ribosyl)acetamidine + L-glutamate + ADP + phosphate + H(+)</text>
        <dbReference type="Rhea" id="RHEA:17129"/>
        <dbReference type="ChEBI" id="CHEBI:15377"/>
        <dbReference type="ChEBI" id="CHEBI:15378"/>
        <dbReference type="ChEBI" id="CHEBI:29985"/>
        <dbReference type="ChEBI" id="CHEBI:30616"/>
        <dbReference type="ChEBI" id="CHEBI:43474"/>
        <dbReference type="ChEBI" id="CHEBI:58359"/>
        <dbReference type="ChEBI" id="CHEBI:147286"/>
        <dbReference type="ChEBI" id="CHEBI:147287"/>
        <dbReference type="ChEBI" id="CHEBI:456216"/>
        <dbReference type="EC" id="6.3.5.3"/>
    </reaction>
</comment>
<protein>
    <recommendedName>
        <fullName evidence="6">Phosphoribosylformylglycinamidine synthase subunit PurS</fullName>
        <shortName evidence="6">FGAM synthase</shortName>
        <ecNumber evidence="6">6.3.5.3</ecNumber>
    </recommendedName>
    <alternativeName>
        <fullName evidence="6">Formylglycinamide ribonucleotide amidotransferase subunit III</fullName>
        <shortName evidence="6">FGAR amidotransferase III</shortName>
        <shortName evidence="6">FGAR-AT III</shortName>
    </alternativeName>
    <alternativeName>
        <fullName evidence="6">Phosphoribosylformylglycinamidine synthase subunit III</fullName>
    </alternativeName>
</protein>
<dbReference type="NCBIfam" id="TIGR00302">
    <property type="entry name" value="phosphoribosylformylglycinamidine synthase subunit PurS"/>
    <property type="match status" value="1"/>
</dbReference>
<dbReference type="PANTHER" id="PTHR34696:SF1">
    <property type="entry name" value="PHOSPHORIBOSYLFORMYLGLYCINAMIDINE SYNTHASE SUBUNIT PURS"/>
    <property type="match status" value="1"/>
</dbReference>
<proteinExistence type="inferred from homology"/>
<dbReference type="RefSeq" id="WP_062284351.1">
    <property type="nucleotide sequence ID" value="NZ_LTBC01000006.1"/>
</dbReference>
<dbReference type="InterPro" id="IPR036604">
    <property type="entry name" value="PurS-like_sf"/>
</dbReference>
<comment type="caution">
    <text evidence="7">The sequence shown here is derived from an EMBL/GenBank/DDBJ whole genome shotgun (WGS) entry which is preliminary data.</text>
</comment>
<dbReference type="InterPro" id="IPR003850">
    <property type="entry name" value="PurS"/>
</dbReference>
<dbReference type="Pfam" id="PF02700">
    <property type="entry name" value="PurS"/>
    <property type="match status" value="1"/>
</dbReference>